<dbReference type="Proteomes" id="UP001162162">
    <property type="component" value="Unassembled WGS sequence"/>
</dbReference>
<comment type="caution">
    <text evidence="1">The sequence shown here is derived from an EMBL/GenBank/DDBJ whole genome shotgun (WGS) entry which is preliminary data.</text>
</comment>
<protein>
    <recommendedName>
        <fullName evidence="3">Peptidase aspartic putative domain-containing protein</fullName>
    </recommendedName>
</protein>
<feature type="non-terminal residue" evidence="1">
    <location>
        <position position="433"/>
    </location>
</feature>
<dbReference type="PANTHER" id="PTHR47331:SF5">
    <property type="entry name" value="RIBONUCLEASE H"/>
    <property type="match status" value="1"/>
</dbReference>
<dbReference type="PANTHER" id="PTHR47331">
    <property type="entry name" value="PHD-TYPE DOMAIN-CONTAINING PROTEIN"/>
    <property type="match status" value="1"/>
</dbReference>
<gene>
    <name evidence="1" type="ORF">NQ318_006591</name>
</gene>
<keyword evidence="2" id="KW-1185">Reference proteome</keyword>
<dbReference type="EMBL" id="JAPWTK010000284">
    <property type="protein sequence ID" value="KAJ8943589.1"/>
    <property type="molecule type" value="Genomic_DNA"/>
</dbReference>
<proteinExistence type="predicted"/>
<evidence type="ECO:0008006" key="3">
    <source>
        <dbReference type="Google" id="ProtNLM"/>
    </source>
</evidence>
<feature type="non-terminal residue" evidence="1">
    <location>
        <position position="1"/>
    </location>
</feature>
<dbReference type="AlphaFoldDB" id="A0AAV8XY17"/>
<organism evidence="1 2">
    <name type="scientific">Aromia moschata</name>
    <dbReference type="NCBI Taxonomy" id="1265417"/>
    <lineage>
        <taxon>Eukaryota</taxon>
        <taxon>Metazoa</taxon>
        <taxon>Ecdysozoa</taxon>
        <taxon>Arthropoda</taxon>
        <taxon>Hexapoda</taxon>
        <taxon>Insecta</taxon>
        <taxon>Pterygota</taxon>
        <taxon>Neoptera</taxon>
        <taxon>Endopterygota</taxon>
        <taxon>Coleoptera</taxon>
        <taxon>Polyphaga</taxon>
        <taxon>Cucujiformia</taxon>
        <taxon>Chrysomeloidea</taxon>
        <taxon>Cerambycidae</taxon>
        <taxon>Cerambycinae</taxon>
        <taxon>Callichromatini</taxon>
        <taxon>Aromia</taxon>
    </lineage>
</organism>
<sequence>SQCTRDKCRSCGGKHHSLLHEERAHASNSIRTNECSQPTSQAVAPSEGQTLTCSTVQSASDANSQCLISNTKGHVLLATAKVILESRNGQRIEIKALLDSASQTSLVTSDVVKRLKAKALSTNLQISGISQTRKKVSEKVDILLKSKHSSNSNFNVTCGVVDNITCELPQIQIDTAQLKIPSNITLADNEFHIPSKIQMLIGADLYYDLIEPGIIRLGSDLPIVVNSKLGWILGGSIKCNSQFESSVSQCNVILFTQTLSDINHLIPKFWQMEEISTKRILSIEDKICENLFSTTTTQSPEGKFIVNLPLKNSLGNLGLGDSFEFAKRRFLSSNSLEGLSRLCKELVDLLGLAGFQLHKWVSNVDRFEETNYSIGNFSNDSKGNKVRCLVSNGMEGLVSQKSQNISSNCAHVHIDTCLSKVLGIVWQPSLDYF</sequence>
<accession>A0AAV8XY17</accession>
<reference evidence="1" key="1">
    <citation type="journal article" date="2023" name="Insect Mol. Biol.">
        <title>Genome sequencing provides insights into the evolution of gene families encoding plant cell wall-degrading enzymes in longhorned beetles.</title>
        <authorList>
            <person name="Shin N.R."/>
            <person name="Okamura Y."/>
            <person name="Kirsch R."/>
            <person name="Pauchet Y."/>
        </authorList>
    </citation>
    <scope>NUCLEOTIDE SEQUENCE</scope>
    <source>
        <strain evidence="1">AMC_N1</strain>
    </source>
</reference>
<evidence type="ECO:0000313" key="2">
    <source>
        <dbReference type="Proteomes" id="UP001162162"/>
    </source>
</evidence>
<name>A0AAV8XY17_9CUCU</name>
<evidence type="ECO:0000313" key="1">
    <source>
        <dbReference type="EMBL" id="KAJ8943589.1"/>
    </source>
</evidence>